<keyword evidence="3 8" id="KW-0812">Transmembrane</keyword>
<dbReference type="OrthoDB" id="7799987at2759"/>
<feature type="signal peptide" evidence="9">
    <location>
        <begin position="1"/>
        <end position="17"/>
    </location>
</feature>
<dbReference type="EMBL" id="OU895878">
    <property type="protein sequence ID" value="CAG9802793.1"/>
    <property type="molecule type" value="Genomic_DNA"/>
</dbReference>
<evidence type="ECO:0000313" key="11">
    <source>
        <dbReference type="Proteomes" id="UP001153620"/>
    </source>
</evidence>
<accession>A0A9N9WNM9</accession>
<keyword evidence="11" id="KW-1185">Reference proteome</keyword>
<organism evidence="10 11">
    <name type="scientific">Chironomus riparius</name>
    <dbReference type="NCBI Taxonomy" id="315576"/>
    <lineage>
        <taxon>Eukaryota</taxon>
        <taxon>Metazoa</taxon>
        <taxon>Ecdysozoa</taxon>
        <taxon>Arthropoda</taxon>
        <taxon>Hexapoda</taxon>
        <taxon>Insecta</taxon>
        <taxon>Pterygota</taxon>
        <taxon>Neoptera</taxon>
        <taxon>Endopterygota</taxon>
        <taxon>Diptera</taxon>
        <taxon>Nematocera</taxon>
        <taxon>Chironomoidea</taxon>
        <taxon>Chironomidae</taxon>
        <taxon>Chironominae</taxon>
        <taxon>Chironomus</taxon>
    </lineage>
</organism>
<gene>
    <name evidence="10" type="ORF">CHIRRI_LOCUS5698</name>
</gene>
<evidence type="ECO:0000256" key="5">
    <source>
        <dbReference type="ARBA" id="ARBA00023136"/>
    </source>
</evidence>
<dbReference type="PANTHER" id="PTHR42643:SF39">
    <property type="entry name" value="IONOTROPIC RECEPTOR 56A-RELATED"/>
    <property type="match status" value="1"/>
</dbReference>
<evidence type="ECO:0000256" key="9">
    <source>
        <dbReference type="SAM" id="SignalP"/>
    </source>
</evidence>
<feature type="transmembrane region" description="Helical" evidence="8">
    <location>
        <begin position="570"/>
        <end position="592"/>
    </location>
</feature>
<keyword evidence="4 8" id="KW-1133">Transmembrane helix</keyword>
<comment type="subcellular location">
    <subcellularLocation>
        <location evidence="1">Cell membrane</location>
        <topology evidence="1">Multi-pass membrane protein</topology>
    </subcellularLocation>
</comment>
<keyword evidence="9" id="KW-0732">Signal</keyword>
<evidence type="ECO:0000256" key="6">
    <source>
        <dbReference type="ARBA" id="ARBA00023170"/>
    </source>
</evidence>
<evidence type="ECO:0000256" key="4">
    <source>
        <dbReference type="ARBA" id="ARBA00022989"/>
    </source>
</evidence>
<keyword evidence="5 8" id="KW-0472">Membrane</keyword>
<evidence type="ECO:0000256" key="8">
    <source>
        <dbReference type="SAM" id="Phobius"/>
    </source>
</evidence>
<sequence>MKSIFVILLLFVAPIFGNKTVRITKFSSTALEIVENSSQKWNYLCKTLTNIILNTNLPRNDNVEVAILTIGDESTRLNYDGFYKAFQSYGSSKIAVEIFKLGSDVKNYVFKDFVIFLLDEVLYVSLNFIKSYFHKILLDRSAKIICILNFKTSSRNLKSFWSDLTGVQYYNVYIIKHQDSGDFQIFRTKIIRSNNVKLQIFLGKSSDDKFLTMSEIVPENLLPSIRVLFYNSYPMSYVDNGIIKGTEGNLIQEFSHKIGTPYQIVNKNISYPSLNEIKNIIESYGDISLYAYINVMAGNIKTIYLNEMHGLCLLAPRNIPVSAYENFKFPLDTQTIVIALVSALSVIITWRMLTRSMSITSIIFAVGKMILNIGTSGIERLTFRENILIYCFMFSSFIMATFYESIFMSFMLAKSSMRSAYNLEELNSSNTKFYSFYGPEISQINNMKSIRPGLVMNYVKFNQHLSLDVPEEFDENLVYMIYCDYGDFFIESPRNYRNGHRLFNKIILNQYFKTYNIRRGYFYVQEFEKLVHYLTEAGIYKFWKMQDSHKTIRNSVSRDFSTINAEDMGLPIYTLFFGCVVALSVLLFEMVTNRFSYLLKIRMRSITNHKLLNNVQRKKLRLRKWSREYLLKQKFSTKLIMQSTVKTLRHQSSSNCVLHRPLSLKLDKNYIKSRESIVGSYFALKKFYRNYRREFKVEHGIIQVKLCSGPSTGQVLMDNSTI</sequence>
<keyword evidence="2" id="KW-1003">Cell membrane</keyword>
<name>A0A9N9WNM9_9DIPT</name>
<dbReference type="Proteomes" id="UP001153620">
    <property type="component" value="Chromosome 2"/>
</dbReference>
<evidence type="ECO:0000256" key="1">
    <source>
        <dbReference type="ARBA" id="ARBA00004651"/>
    </source>
</evidence>
<evidence type="ECO:0000256" key="7">
    <source>
        <dbReference type="ARBA" id="ARBA00023180"/>
    </source>
</evidence>
<evidence type="ECO:0008006" key="12">
    <source>
        <dbReference type="Google" id="ProtNLM"/>
    </source>
</evidence>
<evidence type="ECO:0000256" key="2">
    <source>
        <dbReference type="ARBA" id="ARBA00022475"/>
    </source>
</evidence>
<feature type="chain" id="PRO_5040179456" description="Ionotropic receptor" evidence="9">
    <location>
        <begin position="18"/>
        <end position="722"/>
    </location>
</feature>
<proteinExistence type="predicted"/>
<keyword evidence="6" id="KW-0675">Receptor</keyword>
<reference evidence="10" key="1">
    <citation type="submission" date="2022-01" db="EMBL/GenBank/DDBJ databases">
        <authorList>
            <person name="King R."/>
        </authorList>
    </citation>
    <scope>NUCLEOTIDE SEQUENCE</scope>
</reference>
<evidence type="ECO:0000313" key="10">
    <source>
        <dbReference type="EMBL" id="CAG9802793.1"/>
    </source>
</evidence>
<feature type="transmembrane region" description="Helical" evidence="8">
    <location>
        <begin position="336"/>
        <end position="353"/>
    </location>
</feature>
<dbReference type="InterPro" id="IPR052192">
    <property type="entry name" value="Insect_Ionotropic_Sensory_Rcpt"/>
</dbReference>
<feature type="transmembrane region" description="Helical" evidence="8">
    <location>
        <begin position="387"/>
        <end position="413"/>
    </location>
</feature>
<evidence type="ECO:0000256" key="3">
    <source>
        <dbReference type="ARBA" id="ARBA00022692"/>
    </source>
</evidence>
<dbReference type="AlphaFoldDB" id="A0A9N9WNM9"/>
<reference evidence="10" key="2">
    <citation type="submission" date="2022-10" db="EMBL/GenBank/DDBJ databases">
        <authorList>
            <consortium name="ENA_rothamsted_submissions"/>
            <consortium name="culmorum"/>
            <person name="King R."/>
        </authorList>
    </citation>
    <scope>NUCLEOTIDE SEQUENCE</scope>
</reference>
<dbReference type="PANTHER" id="PTHR42643">
    <property type="entry name" value="IONOTROPIC RECEPTOR 20A-RELATED"/>
    <property type="match status" value="1"/>
</dbReference>
<dbReference type="GO" id="GO:0005886">
    <property type="term" value="C:plasma membrane"/>
    <property type="evidence" value="ECO:0007669"/>
    <property type="project" value="UniProtKB-SubCell"/>
</dbReference>
<protein>
    <recommendedName>
        <fullName evidence="12">Ionotropic receptor</fullName>
    </recommendedName>
</protein>
<keyword evidence="7" id="KW-0325">Glycoprotein</keyword>